<dbReference type="OrthoDB" id="9781631at2"/>
<dbReference type="Gene3D" id="3.10.580.10">
    <property type="entry name" value="CBS-domain"/>
    <property type="match status" value="1"/>
</dbReference>
<dbReference type="AlphaFoldDB" id="W4Q1H0"/>
<dbReference type="CDD" id="cd04883">
    <property type="entry name" value="ACT_AcuB"/>
    <property type="match status" value="1"/>
</dbReference>
<dbReference type="STRING" id="1236970.JCM9140_1839"/>
<feature type="domain" description="CBS" evidence="3">
    <location>
        <begin position="7"/>
        <end position="64"/>
    </location>
</feature>
<reference evidence="4" key="1">
    <citation type="journal article" date="2014" name="Genome Announc.">
        <title>Draft Genome Sequences of Three Alkaliphilic Bacillus Strains, Bacillus wakoensis JCM 9140T, Bacillus akibai JCM 9157T, and Bacillus hemicellulosilyticus JCM 9152T.</title>
        <authorList>
            <person name="Yuki M."/>
            <person name="Oshima K."/>
            <person name="Suda W."/>
            <person name="Oshida Y."/>
            <person name="Kitamura K."/>
            <person name="Iida T."/>
            <person name="Hattori M."/>
            <person name="Ohkuma M."/>
        </authorList>
    </citation>
    <scope>NUCLEOTIDE SEQUENCE [LARGE SCALE GENOMIC DNA]</scope>
    <source>
        <strain evidence="4">JCM 9140</strain>
    </source>
</reference>
<evidence type="ECO:0000256" key="1">
    <source>
        <dbReference type="ARBA" id="ARBA00023122"/>
    </source>
</evidence>
<dbReference type="PROSITE" id="PS51371">
    <property type="entry name" value="CBS"/>
    <property type="match status" value="2"/>
</dbReference>
<dbReference type="InterPro" id="IPR045865">
    <property type="entry name" value="ACT-like_dom_sf"/>
</dbReference>
<dbReference type="InterPro" id="IPR046342">
    <property type="entry name" value="CBS_dom_sf"/>
</dbReference>
<dbReference type="PANTHER" id="PTHR43080:SF2">
    <property type="entry name" value="CBS DOMAIN-CONTAINING PROTEIN"/>
    <property type="match status" value="1"/>
</dbReference>
<evidence type="ECO:0000313" key="4">
    <source>
        <dbReference type="EMBL" id="GAE25822.1"/>
    </source>
</evidence>
<evidence type="ECO:0000313" key="5">
    <source>
        <dbReference type="Proteomes" id="UP000018890"/>
    </source>
</evidence>
<feature type="domain" description="CBS" evidence="3">
    <location>
        <begin position="78"/>
        <end position="137"/>
    </location>
</feature>
<keyword evidence="5" id="KW-1185">Reference proteome</keyword>
<dbReference type="EMBL" id="BAUT01000014">
    <property type="protein sequence ID" value="GAE25822.1"/>
    <property type="molecule type" value="Genomic_DNA"/>
</dbReference>
<dbReference type="RefSeq" id="WP_034744856.1">
    <property type="nucleotide sequence ID" value="NZ_BAUT01000014.1"/>
</dbReference>
<dbReference type="CDD" id="cd04584">
    <property type="entry name" value="CBS_pair_AcuB_like"/>
    <property type="match status" value="1"/>
</dbReference>
<gene>
    <name evidence="4" type="ORF">JCM9140_1839</name>
</gene>
<organism evidence="4 5">
    <name type="scientific">Halalkalibacter wakoensis JCM 9140</name>
    <dbReference type="NCBI Taxonomy" id="1236970"/>
    <lineage>
        <taxon>Bacteria</taxon>
        <taxon>Bacillati</taxon>
        <taxon>Bacillota</taxon>
        <taxon>Bacilli</taxon>
        <taxon>Bacillales</taxon>
        <taxon>Bacillaceae</taxon>
        <taxon>Halalkalibacter</taxon>
    </lineage>
</organism>
<accession>W4Q1H0</accession>
<dbReference type="Pfam" id="PF00571">
    <property type="entry name" value="CBS"/>
    <property type="match status" value="2"/>
</dbReference>
<sequence>MIIENIMKRNVITVNESSTIKDAMQLLELHQIRHIPIVNDKKELVGIVSDSDIRDASPSIFHFTDHLEDFHKPISSIMKTNVITAHPLDFVEEVSTLFYEHHIGCLPILEDDELVGIITETDMLHTLVELMGAHQPSSHIEVKVENITGKLSDIAAIFKELKISITSVLVYPHSDPTFKILVFRIQTIDPRKVVKVIEDKGYDVIWPSEPGIIG</sequence>
<dbReference type="SUPFAM" id="SSF54631">
    <property type="entry name" value="CBS-domain pair"/>
    <property type="match status" value="1"/>
</dbReference>
<evidence type="ECO:0000259" key="3">
    <source>
        <dbReference type="PROSITE" id="PS51371"/>
    </source>
</evidence>
<dbReference type="Proteomes" id="UP000018890">
    <property type="component" value="Unassembled WGS sequence"/>
</dbReference>
<dbReference type="InterPro" id="IPR051257">
    <property type="entry name" value="Diverse_CBS-Domain"/>
</dbReference>
<name>W4Q1H0_9BACI</name>
<proteinExistence type="predicted"/>
<comment type="caution">
    <text evidence="4">The sequence shown here is derived from an EMBL/GenBank/DDBJ whole genome shotgun (WGS) entry which is preliminary data.</text>
</comment>
<evidence type="ECO:0000256" key="2">
    <source>
        <dbReference type="PROSITE-ProRule" id="PRU00703"/>
    </source>
</evidence>
<dbReference type="PANTHER" id="PTHR43080">
    <property type="entry name" value="CBS DOMAIN-CONTAINING PROTEIN CBSX3, MITOCHONDRIAL"/>
    <property type="match status" value="1"/>
</dbReference>
<keyword evidence="1 2" id="KW-0129">CBS domain</keyword>
<dbReference type="SMART" id="SM00116">
    <property type="entry name" value="CBS"/>
    <property type="match status" value="2"/>
</dbReference>
<dbReference type="SUPFAM" id="SSF55021">
    <property type="entry name" value="ACT-like"/>
    <property type="match status" value="1"/>
</dbReference>
<protein>
    <recommendedName>
        <fullName evidence="3">CBS domain-containing protein</fullName>
    </recommendedName>
</protein>
<dbReference type="InterPro" id="IPR000644">
    <property type="entry name" value="CBS_dom"/>
</dbReference>